<dbReference type="EC" id="6.3.3.2" evidence="5"/>
<evidence type="ECO:0000313" key="7">
    <source>
        <dbReference type="Proteomes" id="UP000245802"/>
    </source>
</evidence>
<comment type="cofactor">
    <cofactor evidence="5">
        <name>Mg(2+)</name>
        <dbReference type="ChEBI" id="CHEBI:18420"/>
    </cofactor>
</comment>
<dbReference type="SUPFAM" id="SSF100950">
    <property type="entry name" value="NagB/RpiA/CoA transferase-like"/>
    <property type="match status" value="1"/>
</dbReference>
<evidence type="ECO:0000256" key="5">
    <source>
        <dbReference type="RuleBase" id="RU361279"/>
    </source>
</evidence>
<evidence type="ECO:0000256" key="3">
    <source>
        <dbReference type="ARBA" id="ARBA00022840"/>
    </source>
</evidence>
<keyword evidence="6" id="KW-0436">Ligase</keyword>
<dbReference type="OrthoDB" id="9801938at2"/>
<dbReference type="Proteomes" id="UP000245802">
    <property type="component" value="Chromosome"/>
</dbReference>
<dbReference type="PANTHER" id="PTHR23407">
    <property type="entry name" value="ATPASE INHIBITOR/5-FORMYLTETRAHYDROFOLATE CYCLO-LIGASE"/>
    <property type="match status" value="1"/>
</dbReference>
<dbReference type="InterPro" id="IPR024185">
    <property type="entry name" value="FTHF_cligase-like_sf"/>
</dbReference>
<sequence>MDDKTQPTDAQTIKQFIRELARKNRVAQKNKDPISRDICAKFVALPAYESAKTVMWYVDAGSEVRTRHALPDALTHGKRVVVPWCVVETNELELFLLEDMSELVEGAYKILEPKEELRNLPAKKVQPEELDLVMVPGTAFDVRGGRMGQGKGYYDRLLARARPDAPLVAIGFDCQVFEEIPVASHDVFMDLVLTEARTITGKGRSAA</sequence>
<evidence type="ECO:0000313" key="6">
    <source>
        <dbReference type="EMBL" id="AWM38839.1"/>
    </source>
</evidence>
<dbReference type="KEGG" id="gog:C1280_18870"/>
<dbReference type="GO" id="GO:0005524">
    <property type="term" value="F:ATP binding"/>
    <property type="evidence" value="ECO:0007669"/>
    <property type="project" value="UniProtKB-KW"/>
</dbReference>
<keyword evidence="3 4" id="KW-0067">ATP-binding</keyword>
<proteinExistence type="inferred from homology"/>
<keyword evidence="5" id="KW-0460">Magnesium</keyword>
<organism evidence="6 7">
    <name type="scientific">Gemmata obscuriglobus</name>
    <dbReference type="NCBI Taxonomy" id="114"/>
    <lineage>
        <taxon>Bacteria</taxon>
        <taxon>Pseudomonadati</taxon>
        <taxon>Planctomycetota</taxon>
        <taxon>Planctomycetia</taxon>
        <taxon>Gemmatales</taxon>
        <taxon>Gemmataceae</taxon>
        <taxon>Gemmata</taxon>
    </lineage>
</organism>
<dbReference type="GO" id="GO:0009396">
    <property type="term" value="P:folic acid-containing compound biosynthetic process"/>
    <property type="evidence" value="ECO:0007669"/>
    <property type="project" value="TreeGrafter"/>
</dbReference>
<dbReference type="PANTHER" id="PTHR23407:SF1">
    <property type="entry name" value="5-FORMYLTETRAHYDROFOLATE CYCLO-LIGASE"/>
    <property type="match status" value="1"/>
</dbReference>
<name>A0A2Z3GWM1_9BACT</name>
<evidence type="ECO:0000256" key="4">
    <source>
        <dbReference type="PIRSR" id="PIRSR006806-1"/>
    </source>
</evidence>
<dbReference type="NCBIfam" id="TIGR02727">
    <property type="entry name" value="MTHFS_bact"/>
    <property type="match status" value="1"/>
</dbReference>
<dbReference type="GO" id="GO:0030272">
    <property type="term" value="F:5-formyltetrahydrofolate cyclo-ligase activity"/>
    <property type="evidence" value="ECO:0007669"/>
    <property type="project" value="UniProtKB-EC"/>
</dbReference>
<dbReference type="RefSeq" id="WP_010039706.1">
    <property type="nucleotide sequence ID" value="NZ_CP025958.1"/>
</dbReference>
<evidence type="ECO:0000256" key="2">
    <source>
        <dbReference type="ARBA" id="ARBA00022741"/>
    </source>
</evidence>
<dbReference type="EMBL" id="CP025958">
    <property type="protein sequence ID" value="AWM38839.1"/>
    <property type="molecule type" value="Genomic_DNA"/>
</dbReference>
<reference evidence="6 7" key="1">
    <citation type="submission" date="2018-01" db="EMBL/GenBank/DDBJ databases">
        <title>G. obscuriglobus.</title>
        <authorList>
            <person name="Franke J."/>
            <person name="Blomberg W."/>
            <person name="Selmecki A."/>
        </authorList>
    </citation>
    <scope>NUCLEOTIDE SEQUENCE [LARGE SCALE GENOMIC DNA]</scope>
    <source>
        <strain evidence="6 7">DSM 5831</strain>
    </source>
</reference>
<dbReference type="GO" id="GO:0046872">
    <property type="term" value="F:metal ion binding"/>
    <property type="evidence" value="ECO:0007669"/>
    <property type="project" value="UniProtKB-KW"/>
</dbReference>
<dbReference type="GO" id="GO:0035999">
    <property type="term" value="P:tetrahydrofolate interconversion"/>
    <property type="evidence" value="ECO:0007669"/>
    <property type="project" value="TreeGrafter"/>
</dbReference>
<dbReference type="AlphaFoldDB" id="A0A2Z3GWM1"/>
<gene>
    <name evidence="6" type="ORF">C1280_18870</name>
</gene>
<dbReference type="Pfam" id="PF01812">
    <property type="entry name" value="5-FTHF_cyc-lig"/>
    <property type="match status" value="1"/>
</dbReference>
<feature type="binding site" evidence="4">
    <location>
        <begin position="146"/>
        <end position="154"/>
    </location>
    <ligand>
        <name>ATP</name>
        <dbReference type="ChEBI" id="CHEBI:30616"/>
    </ligand>
</feature>
<comment type="catalytic activity">
    <reaction evidence="5">
        <text>(6S)-5-formyl-5,6,7,8-tetrahydrofolate + ATP = (6R)-5,10-methenyltetrahydrofolate + ADP + phosphate</text>
        <dbReference type="Rhea" id="RHEA:10488"/>
        <dbReference type="ChEBI" id="CHEBI:30616"/>
        <dbReference type="ChEBI" id="CHEBI:43474"/>
        <dbReference type="ChEBI" id="CHEBI:57455"/>
        <dbReference type="ChEBI" id="CHEBI:57457"/>
        <dbReference type="ChEBI" id="CHEBI:456216"/>
        <dbReference type="EC" id="6.3.3.2"/>
    </reaction>
</comment>
<evidence type="ECO:0000256" key="1">
    <source>
        <dbReference type="ARBA" id="ARBA00010638"/>
    </source>
</evidence>
<keyword evidence="2 4" id="KW-0547">Nucleotide-binding</keyword>
<keyword evidence="5" id="KW-0479">Metal-binding</keyword>
<comment type="similarity">
    <text evidence="1 5">Belongs to the 5-formyltetrahydrofolate cyclo-ligase family.</text>
</comment>
<feature type="binding site" evidence="4">
    <location>
        <position position="58"/>
    </location>
    <ligand>
        <name>substrate</name>
    </ligand>
</feature>
<keyword evidence="7" id="KW-1185">Reference proteome</keyword>
<dbReference type="PIRSF" id="PIRSF006806">
    <property type="entry name" value="FTHF_cligase"/>
    <property type="match status" value="1"/>
</dbReference>
<dbReference type="InterPro" id="IPR002698">
    <property type="entry name" value="FTHF_cligase"/>
</dbReference>
<dbReference type="Gene3D" id="3.40.50.10420">
    <property type="entry name" value="NagB/RpiA/CoA transferase-like"/>
    <property type="match status" value="1"/>
</dbReference>
<accession>A0A2Z3GWM1</accession>
<protein>
    <recommendedName>
        <fullName evidence="5">5-formyltetrahydrofolate cyclo-ligase</fullName>
        <ecNumber evidence="5">6.3.3.2</ecNumber>
    </recommendedName>
</protein>
<dbReference type="InterPro" id="IPR037171">
    <property type="entry name" value="NagB/RpiA_transferase-like"/>
</dbReference>
<feature type="binding site" evidence="4">
    <location>
        <position position="63"/>
    </location>
    <ligand>
        <name>substrate</name>
    </ligand>
</feature>